<evidence type="ECO:0000313" key="4">
    <source>
        <dbReference type="EMBL" id="CAD7695420.1"/>
    </source>
</evidence>
<dbReference type="PROSITE" id="PS51186">
    <property type="entry name" value="GNAT"/>
    <property type="match status" value="1"/>
</dbReference>
<dbReference type="Gene3D" id="3.40.630.30">
    <property type="match status" value="1"/>
</dbReference>
<dbReference type="OrthoDB" id="2744543at2759"/>
<dbReference type="InterPro" id="IPR000182">
    <property type="entry name" value="GNAT_dom"/>
</dbReference>
<dbReference type="EMBL" id="CAJHUC010000341">
    <property type="protein sequence ID" value="CAD7695420.1"/>
    <property type="molecule type" value="Genomic_DNA"/>
</dbReference>
<evidence type="ECO:0000313" key="5">
    <source>
        <dbReference type="Proteomes" id="UP000708148"/>
    </source>
</evidence>
<dbReference type="GO" id="GO:0005737">
    <property type="term" value="C:cytoplasm"/>
    <property type="evidence" value="ECO:0007669"/>
    <property type="project" value="TreeGrafter"/>
</dbReference>
<dbReference type="Pfam" id="PF00583">
    <property type="entry name" value="Acetyltransf_1"/>
    <property type="match status" value="1"/>
</dbReference>
<keyword evidence="2" id="KW-0012">Acyltransferase</keyword>
<feature type="domain" description="N-acetyltransferase" evidence="3">
    <location>
        <begin position="42"/>
        <end position="192"/>
    </location>
</feature>
<evidence type="ECO:0000256" key="1">
    <source>
        <dbReference type="ARBA" id="ARBA00022679"/>
    </source>
</evidence>
<keyword evidence="5" id="KW-1185">Reference proteome</keyword>
<dbReference type="SUPFAM" id="SSF55729">
    <property type="entry name" value="Acyl-CoA N-acyltransferases (Nat)"/>
    <property type="match status" value="1"/>
</dbReference>
<protein>
    <recommendedName>
        <fullName evidence="3">N-acetyltransferase domain-containing protein</fullName>
    </recommendedName>
</protein>
<comment type="caution">
    <text evidence="4">The sequence shown here is derived from an EMBL/GenBank/DDBJ whole genome shotgun (WGS) entry which is preliminary data.</text>
</comment>
<dbReference type="InterPro" id="IPR016181">
    <property type="entry name" value="Acyl_CoA_acyltransferase"/>
</dbReference>
<dbReference type="AlphaFoldDB" id="A0A8S1IP58"/>
<evidence type="ECO:0000256" key="2">
    <source>
        <dbReference type="ARBA" id="ARBA00023315"/>
    </source>
</evidence>
<dbReference type="InterPro" id="IPR045039">
    <property type="entry name" value="NSI-like"/>
</dbReference>
<accession>A0A8S1IP58</accession>
<name>A0A8S1IP58_9CHLO</name>
<dbReference type="GO" id="GO:0008080">
    <property type="term" value="F:N-acetyltransferase activity"/>
    <property type="evidence" value="ECO:0007669"/>
    <property type="project" value="InterPro"/>
</dbReference>
<dbReference type="Proteomes" id="UP000708148">
    <property type="component" value="Unassembled WGS sequence"/>
</dbReference>
<gene>
    <name evidence="4" type="ORF">OSTQU699_LOCUS781</name>
</gene>
<organism evidence="4 5">
    <name type="scientific">Ostreobium quekettii</name>
    <dbReference type="NCBI Taxonomy" id="121088"/>
    <lineage>
        <taxon>Eukaryota</taxon>
        <taxon>Viridiplantae</taxon>
        <taxon>Chlorophyta</taxon>
        <taxon>core chlorophytes</taxon>
        <taxon>Ulvophyceae</taxon>
        <taxon>TCBD clade</taxon>
        <taxon>Bryopsidales</taxon>
        <taxon>Ostreobineae</taxon>
        <taxon>Ostreobiaceae</taxon>
        <taxon>Ostreobium</taxon>
    </lineage>
</organism>
<dbReference type="PANTHER" id="PTHR43626">
    <property type="entry name" value="ACYL-COA N-ACYLTRANSFERASE"/>
    <property type="match status" value="1"/>
</dbReference>
<evidence type="ECO:0000259" key="3">
    <source>
        <dbReference type="PROSITE" id="PS51186"/>
    </source>
</evidence>
<sequence length="201" mass="22381">MPFAALDGLSPKKSTFGLQVEAQRLLLPTLTKTDEQFAEQGIVFMEGHEGVNLEELNDLFEQVGFPRRDPDKLKLALEKTHTVIWIRHAKKSRWAKLNQLLGFGRAMSDGSISASIWDVAVLPAWQRSGLGRALLERLLVRLRQDHIDTISLYAEPSVVKLYEKLGFVTDPQGIRGMAFQRKSAIGMKVAAGEKRASVAKG</sequence>
<keyword evidence="1" id="KW-0808">Transferase</keyword>
<reference evidence="4" key="1">
    <citation type="submission" date="2020-12" db="EMBL/GenBank/DDBJ databases">
        <authorList>
            <person name="Iha C."/>
        </authorList>
    </citation>
    <scope>NUCLEOTIDE SEQUENCE</scope>
</reference>
<dbReference type="PANTHER" id="PTHR43626:SF4">
    <property type="entry name" value="GCN5-RELATED N-ACETYLTRANSFERASE 2, CHLOROPLASTIC"/>
    <property type="match status" value="1"/>
</dbReference>
<proteinExistence type="predicted"/>